<feature type="domain" description="Serine aminopeptidase S33" evidence="1">
    <location>
        <begin position="47"/>
        <end position="149"/>
    </location>
</feature>
<sequence length="258" mass="27983">MHPDAELPFFFGADGGLFGMYHAPTLPARRAVLMCPPLGQDLIRCHRVYRQLAQALMAQGLAVLRFDYHGTGDSAGDSVHVDWDRCVADTVIAADELRRRAGVERVVAFGARLGGSIALCAASRARFAEVIAWDPVLDGDAYVAALDAMQAALREDADRFTRPRSHADVAEQWLGFDVGAALREQLSTLRVASADVPTMVLDSLPVSAEPRWEALVSSRGRVAALSPPTPWDDLRRLETAILSQPLIQAVSGRLKETA</sequence>
<dbReference type="GO" id="GO:0016787">
    <property type="term" value="F:hydrolase activity"/>
    <property type="evidence" value="ECO:0007669"/>
    <property type="project" value="UniProtKB-KW"/>
</dbReference>
<organism evidence="2 3">
    <name type="scientific">Luteibacter flocculans</name>
    <dbReference type="NCBI Taxonomy" id="2780091"/>
    <lineage>
        <taxon>Bacteria</taxon>
        <taxon>Pseudomonadati</taxon>
        <taxon>Pseudomonadota</taxon>
        <taxon>Gammaproteobacteria</taxon>
        <taxon>Lysobacterales</taxon>
        <taxon>Rhodanobacteraceae</taxon>
        <taxon>Luteibacter</taxon>
    </lineage>
</organism>
<dbReference type="RefSeq" id="WP_250340457.1">
    <property type="nucleotide sequence ID" value="NZ_CP063231.1"/>
</dbReference>
<accession>A0ABY4T7B8</accession>
<keyword evidence="2" id="KW-0378">Hydrolase</keyword>
<name>A0ABY4T7B8_9GAMM</name>
<evidence type="ECO:0000313" key="2">
    <source>
        <dbReference type="EMBL" id="URL59997.1"/>
    </source>
</evidence>
<protein>
    <submittedName>
        <fullName evidence="2">Alpha/beta fold hydrolase</fullName>
    </submittedName>
</protein>
<keyword evidence="3" id="KW-1185">Reference proteome</keyword>
<evidence type="ECO:0000259" key="1">
    <source>
        <dbReference type="Pfam" id="PF12146"/>
    </source>
</evidence>
<dbReference type="EMBL" id="CP063231">
    <property type="protein sequence ID" value="URL59997.1"/>
    <property type="molecule type" value="Genomic_DNA"/>
</dbReference>
<reference evidence="2" key="1">
    <citation type="submission" date="2020-10" db="EMBL/GenBank/DDBJ databases">
        <title>Whole-genome sequence of Luteibacter sp. EIF3.</title>
        <authorList>
            <person name="Friedrich I."/>
            <person name="Hertel R."/>
            <person name="Daniel R."/>
        </authorList>
    </citation>
    <scope>NUCLEOTIDE SEQUENCE</scope>
    <source>
        <strain evidence="2">EIF3</strain>
    </source>
</reference>
<proteinExistence type="predicted"/>
<dbReference type="InterPro" id="IPR029058">
    <property type="entry name" value="AB_hydrolase_fold"/>
</dbReference>
<dbReference type="Pfam" id="PF12146">
    <property type="entry name" value="Hydrolase_4"/>
    <property type="match status" value="1"/>
</dbReference>
<dbReference type="Gene3D" id="3.40.50.1820">
    <property type="entry name" value="alpha/beta hydrolase"/>
    <property type="match status" value="1"/>
</dbReference>
<dbReference type="SUPFAM" id="SSF53474">
    <property type="entry name" value="alpha/beta-Hydrolases"/>
    <property type="match status" value="1"/>
</dbReference>
<gene>
    <name evidence="2" type="ORF">IM816_07910</name>
</gene>
<evidence type="ECO:0000313" key="3">
    <source>
        <dbReference type="Proteomes" id="UP001056681"/>
    </source>
</evidence>
<dbReference type="Proteomes" id="UP001056681">
    <property type="component" value="Chromosome"/>
</dbReference>
<dbReference type="InterPro" id="IPR022742">
    <property type="entry name" value="Hydrolase_4"/>
</dbReference>